<proteinExistence type="predicted"/>
<reference evidence="2 3" key="1">
    <citation type="submission" date="2021-11" db="EMBL/GenBank/DDBJ databases">
        <title>Genomic of Niabella pedocola.</title>
        <authorList>
            <person name="Wu T."/>
        </authorList>
    </citation>
    <scope>NUCLEOTIDE SEQUENCE [LARGE SCALE GENOMIC DNA]</scope>
    <source>
        <strain evidence="2 3">JCM 31011</strain>
    </source>
</reference>
<keyword evidence="1" id="KW-0732">Signal</keyword>
<comment type="caution">
    <text evidence="2">The sequence shown here is derived from an EMBL/GenBank/DDBJ whole genome shotgun (WGS) entry which is preliminary data.</text>
</comment>
<dbReference type="InterPro" id="IPR025535">
    <property type="entry name" value="DUF4421"/>
</dbReference>
<dbReference type="Proteomes" id="UP001199816">
    <property type="component" value="Unassembled WGS sequence"/>
</dbReference>
<dbReference type="Pfam" id="PF14391">
    <property type="entry name" value="DUF4421"/>
    <property type="match status" value="1"/>
</dbReference>
<evidence type="ECO:0000313" key="2">
    <source>
        <dbReference type="EMBL" id="MCD2421323.1"/>
    </source>
</evidence>
<feature type="signal peptide" evidence="1">
    <location>
        <begin position="1"/>
        <end position="22"/>
    </location>
</feature>
<protein>
    <submittedName>
        <fullName evidence="2">DUF4421 domain-containing protein</fullName>
    </submittedName>
</protein>
<accession>A0ABS8PJQ2</accession>
<name>A0ABS8PJQ2_9BACT</name>
<feature type="chain" id="PRO_5045799415" evidence="1">
    <location>
        <begin position="23"/>
        <end position="324"/>
    </location>
</feature>
<dbReference type="RefSeq" id="WP_231002229.1">
    <property type="nucleotide sequence ID" value="NZ_JAJNEC010000002.1"/>
</dbReference>
<evidence type="ECO:0000313" key="3">
    <source>
        <dbReference type="Proteomes" id="UP001199816"/>
    </source>
</evidence>
<organism evidence="2 3">
    <name type="scientific">Niabella pedocola</name>
    <dbReference type="NCBI Taxonomy" id="1752077"/>
    <lineage>
        <taxon>Bacteria</taxon>
        <taxon>Pseudomonadati</taxon>
        <taxon>Bacteroidota</taxon>
        <taxon>Chitinophagia</taxon>
        <taxon>Chitinophagales</taxon>
        <taxon>Chitinophagaceae</taxon>
        <taxon>Niabella</taxon>
    </lineage>
</organism>
<keyword evidence="3" id="KW-1185">Reference proteome</keyword>
<sequence length="324" mass="37071">MKTGYRYLVVCGLLAIGHLAQAQVKRDTTYIGGFDRENTVEVYPGYYTTRFNFSGFGKKPSHFQLTANTNAYAGFYVNYKWVSFQYAWGIPGTELAKGIKLKHISFSFRYNRPRLSIYPFFDGYDGLLLQTAKPHPRFDSFRGMQLFRAGTQLYYFTNPQRYEYRAGLSFSERQLRSAGGIIFNVTPQWQKINWKTPTRALIRDSVTYQLLASDPQWLSMVAGAGYNYNWVFQKGKWILSPALIGGIGAVKELNNTRSVQPVLQLQAWVNAGFNGPVFYAYINGNLQATQTHLIVRKLNTRDDEVSLTVGYRFKSHPKKVLGML</sequence>
<evidence type="ECO:0000256" key="1">
    <source>
        <dbReference type="SAM" id="SignalP"/>
    </source>
</evidence>
<gene>
    <name evidence="2" type="ORF">LQ567_01015</name>
</gene>
<dbReference type="EMBL" id="JAJNEC010000002">
    <property type="protein sequence ID" value="MCD2421323.1"/>
    <property type="molecule type" value="Genomic_DNA"/>
</dbReference>